<organism evidence="1 2">
    <name type="scientific">Chitinophaga jiangningensis</name>
    <dbReference type="NCBI Taxonomy" id="1419482"/>
    <lineage>
        <taxon>Bacteria</taxon>
        <taxon>Pseudomonadati</taxon>
        <taxon>Bacteroidota</taxon>
        <taxon>Chitinophagia</taxon>
        <taxon>Chitinophagales</taxon>
        <taxon>Chitinophagaceae</taxon>
        <taxon>Chitinophaga</taxon>
    </lineage>
</organism>
<sequence length="225" mass="23515">MKNPVLKALCLGVCAAALVACNKEVINEPRMRGPVDESTGTNPGNTDNPLIGTYKVVASTDNGRGETRSNMMGVAMLSVMNTQVTCDNFTGTVIIDAQKMTAKDMGMSFNLAYTVMQYMGGVEVGPPETGTHSEIIPAQNSSAPYTLKGKDSISCALVMPPGVGEALGAAGASLPATKMQHYAFSGDTLILTANWVVNQTLTISGVSADVSSSDLSEMKLVRISK</sequence>
<protein>
    <submittedName>
        <fullName evidence="1">Uncharacterized protein</fullName>
    </submittedName>
</protein>
<name>A0A1M7L5H1_9BACT</name>
<dbReference type="AlphaFoldDB" id="A0A1M7L5H1"/>
<evidence type="ECO:0000313" key="1">
    <source>
        <dbReference type="EMBL" id="SHM72973.1"/>
    </source>
</evidence>
<keyword evidence="2" id="KW-1185">Reference proteome</keyword>
<dbReference type="EMBL" id="FRBL01000010">
    <property type="protein sequence ID" value="SHM72973.1"/>
    <property type="molecule type" value="Genomic_DNA"/>
</dbReference>
<accession>A0A1M7L5H1</accession>
<gene>
    <name evidence="1" type="ORF">SAMN05444266_110137</name>
</gene>
<proteinExistence type="predicted"/>
<dbReference type="STRING" id="1419482.SAMN05444266_110137"/>
<dbReference type="PROSITE" id="PS51257">
    <property type="entry name" value="PROKAR_LIPOPROTEIN"/>
    <property type="match status" value="1"/>
</dbReference>
<reference evidence="1 2" key="1">
    <citation type="submission" date="2016-11" db="EMBL/GenBank/DDBJ databases">
        <authorList>
            <person name="Jaros S."/>
            <person name="Januszkiewicz K."/>
            <person name="Wedrychowicz H."/>
        </authorList>
    </citation>
    <scope>NUCLEOTIDE SEQUENCE [LARGE SCALE GENOMIC DNA]</scope>
    <source>
        <strain evidence="1 2">DSM 27406</strain>
    </source>
</reference>
<evidence type="ECO:0000313" key="2">
    <source>
        <dbReference type="Proteomes" id="UP000184420"/>
    </source>
</evidence>
<dbReference type="Proteomes" id="UP000184420">
    <property type="component" value="Unassembled WGS sequence"/>
</dbReference>
<dbReference type="RefSeq" id="WP_073086308.1">
    <property type="nucleotide sequence ID" value="NZ_FRBL01000010.1"/>
</dbReference>